<proteinExistence type="predicted"/>
<sequence length="112" mass="12250">MAYKTTLTKESSVGPHVLFFLVLSPPLQPPLTILEVLRQTTEAGDEDGNGGVLTFHEDIEIHDGVNQRRDDGMDLVIGQEFITKEAAKVLIQTAYWDVTDEVSAIGVPNALT</sequence>
<reference evidence="1" key="1">
    <citation type="submission" date="2019-12" db="EMBL/GenBank/DDBJ databases">
        <title>Genome sequencing and annotation of Brassica cretica.</title>
        <authorList>
            <person name="Studholme D.J."/>
            <person name="Sarris P.F."/>
        </authorList>
    </citation>
    <scope>NUCLEOTIDE SEQUENCE</scope>
    <source>
        <strain evidence="1">PFS-001/15</strain>
        <tissue evidence="1">Leaf</tissue>
    </source>
</reference>
<dbReference type="AlphaFoldDB" id="A0A8S9HDQ9"/>
<evidence type="ECO:0000313" key="2">
    <source>
        <dbReference type="Proteomes" id="UP000712281"/>
    </source>
</evidence>
<organism evidence="1 2">
    <name type="scientific">Brassica cretica</name>
    <name type="common">Mustard</name>
    <dbReference type="NCBI Taxonomy" id="69181"/>
    <lineage>
        <taxon>Eukaryota</taxon>
        <taxon>Viridiplantae</taxon>
        <taxon>Streptophyta</taxon>
        <taxon>Embryophyta</taxon>
        <taxon>Tracheophyta</taxon>
        <taxon>Spermatophyta</taxon>
        <taxon>Magnoliopsida</taxon>
        <taxon>eudicotyledons</taxon>
        <taxon>Gunneridae</taxon>
        <taxon>Pentapetalae</taxon>
        <taxon>rosids</taxon>
        <taxon>malvids</taxon>
        <taxon>Brassicales</taxon>
        <taxon>Brassicaceae</taxon>
        <taxon>Brassiceae</taxon>
        <taxon>Brassica</taxon>
    </lineage>
</organism>
<gene>
    <name evidence="1" type="ORF">F2Q68_00016199</name>
</gene>
<dbReference type="Proteomes" id="UP000712281">
    <property type="component" value="Unassembled WGS sequence"/>
</dbReference>
<accession>A0A8S9HDQ9</accession>
<comment type="caution">
    <text evidence="1">The sequence shown here is derived from an EMBL/GenBank/DDBJ whole genome shotgun (WGS) entry which is preliminary data.</text>
</comment>
<evidence type="ECO:0000313" key="1">
    <source>
        <dbReference type="EMBL" id="KAF2554807.1"/>
    </source>
</evidence>
<protein>
    <submittedName>
        <fullName evidence="1">Uncharacterized protein</fullName>
    </submittedName>
</protein>
<name>A0A8S9HDQ9_BRACR</name>
<dbReference type="EMBL" id="QGKW02001940">
    <property type="protein sequence ID" value="KAF2554807.1"/>
    <property type="molecule type" value="Genomic_DNA"/>
</dbReference>